<evidence type="ECO:0000256" key="2">
    <source>
        <dbReference type="ARBA" id="ARBA00022729"/>
    </source>
</evidence>
<keyword evidence="2 4" id="KW-0732">Signal</keyword>
<keyword evidence="3" id="KW-0186">Copper</keyword>
<feature type="chain" id="PRO_5046047124" evidence="4">
    <location>
        <begin position="21"/>
        <end position="209"/>
    </location>
</feature>
<keyword evidence="1" id="KW-0479">Metal-binding</keyword>
<dbReference type="EMBL" id="JBHTJL010000016">
    <property type="protein sequence ID" value="MFD1064235.1"/>
    <property type="molecule type" value="Genomic_DNA"/>
</dbReference>
<dbReference type="Pfam" id="PF18962">
    <property type="entry name" value="Por_Secre_tail"/>
    <property type="match status" value="1"/>
</dbReference>
<reference evidence="8" key="1">
    <citation type="journal article" date="2019" name="Int. J. Syst. Evol. Microbiol.">
        <title>The Global Catalogue of Microorganisms (GCM) 10K type strain sequencing project: providing services to taxonomists for standard genome sequencing and annotation.</title>
        <authorList>
            <consortium name="The Broad Institute Genomics Platform"/>
            <consortium name="The Broad Institute Genome Sequencing Center for Infectious Disease"/>
            <person name="Wu L."/>
            <person name="Ma J."/>
        </authorList>
    </citation>
    <scope>NUCLEOTIDE SEQUENCE [LARGE SCALE GENOMIC DNA]</scope>
    <source>
        <strain evidence="8">CCUG 62215</strain>
    </source>
</reference>
<gene>
    <name evidence="7" type="ORF">ACFQ1Q_13345</name>
</gene>
<protein>
    <submittedName>
        <fullName evidence="7">T9SS type A sorting domain-containing protein</fullName>
    </submittedName>
</protein>
<dbReference type="Proteomes" id="UP001597013">
    <property type="component" value="Unassembled WGS sequence"/>
</dbReference>
<sequence>MKTKLLALLLVFLFAKLSIAQTTETISIDWSFNSTPTSSGNANSSRTIEIGDTVTWVWYASGNHNVVRNGGTSSDAFNSGSTVGQGSTFSHTFNSVGTNDYVCSPHASIMFGTITVVPEGALSINDFELELNKFKLSPNPSKNNLNVEINYNSENDYFVEVYDVLGKQIFKTQLKRNITNINVSNWRSGVYLVKLSSDQTTLTKRFMKQ</sequence>
<evidence type="ECO:0000259" key="6">
    <source>
        <dbReference type="Pfam" id="PF18962"/>
    </source>
</evidence>
<evidence type="ECO:0000256" key="4">
    <source>
        <dbReference type="SAM" id="SignalP"/>
    </source>
</evidence>
<dbReference type="InterPro" id="IPR000923">
    <property type="entry name" value="BlueCu_1"/>
</dbReference>
<proteinExistence type="predicted"/>
<dbReference type="PANTHER" id="PTHR36507:SF1">
    <property type="entry name" value="BLL1555 PROTEIN"/>
    <property type="match status" value="1"/>
</dbReference>
<name>A0ABW3NCJ5_9FLAO</name>
<evidence type="ECO:0000256" key="3">
    <source>
        <dbReference type="ARBA" id="ARBA00023008"/>
    </source>
</evidence>
<dbReference type="SUPFAM" id="SSF49503">
    <property type="entry name" value="Cupredoxins"/>
    <property type="match status" value="1"/>
</dbReference>
<feature type="signal peptide" evidence="4">
    <location>
        <begin position="1"/>
        <end position="20"/>
    </location>
</feature>
<organism evidence="7 8">
    <name type="scientific">Winogradskyella litorisediminis</name>
    <dbReference type="NCBI Taxonomy" id="1156618"/>
    <lineage>
        <taxon>Bacteria</taxon>
        <taxon>Pseudomonadati</taxon>
        <taxon>Bacteroidota</taxon>
        <taxon>Flavobacteriia</taxon>
        <taxon>Flavobacteriales</taxon>
        <taxon>Flavobacteriaceae</taxon>
        <taxon>Winogradskyella</taxon>
    </lineage>
</organism>
<feature type="domain" description="Secretion system C-terminal sorting" evidence="6">
    <location>
        <begin position="138"/>
        <end position="206"/>
    </location>
</feature>
<dbReference type="Pfam" id="PF00127">
    <property type="entry name" value="Copper-bind"/>
    <property type="match status" value="1"/>
</dbReference>
<dbReference type="InterPro" id="IPR052721">
    <property type="entry name" value="ET_Amicyanin"/>
</dbReference>
<keyword evidence="8" id="KW-1185">Reference proteome</keyword>
<dbReference type="InterPro" id="IPR026444">
    <property type="entry name" value="Secre_tail"/>
</dbReference>
<accession>A0ABW3NCJ5</accession>
<dbReference type="InterPro" id="IPR008972">
    <property type="entry name" value="Cupredoxin"/>
</dbReference>
<feature type="domain" description="Blue (type 1) copper" evidence="5">
    <location>
        <begin position="47"/>
        <end position="116"/>
    </location>
</feature>
<dbReference type="NCBIfam" id="TIGR04183">
    <property type="entry name" value="Por_Secre_tail"/>
    <property type="match status" value="1"/>
</dbReference>
<evidence type="ECO:0000313" key="8">
    <source>
        <dbReference type="Proteomes" id="UP001597013"/>
    </source>
</evidence>
<evidence type="ECO:0000313" key="7">
    <source>
        <dbReference type="EMBL" id="MFD1064235.1"/>
    </source>
</evidence>
<evidence type="ECO:0000256" key="1">
    <source>
        <dbReference type="ARBA" id="ARBA00022723"/>
    </source>
</evidence>
<dbReference type="RefSeq" id="WP_386132465.1">
    <property type="nucleotide sequence ID" value="NZ_JBHTJL010000016.1"/>
</dbReference>
<evidence type="ECO:0000259" key="5">
    <source>
        <dbReference type="Pfam" id="PF00127"/>
    </source>
</evidence>
<comment type="caution">
    <text evidence="7">The sequence shown here is derived from an EMBL/GenBank/DDBJ whole genome shotgun (WGS) entry which is preliminary data.</text>
</comment>
<dbReference type="Gene3D" id="2.60.40.420">
    <property type="entry name" value="Cupredoxins - blue copper proteins"/>
    <property type="match status" value="1"/>
</dbReference>
<dbReference type="PANTHER" id="PTHR36507">
    <property type="entry name" value="BLL1555 PROTEIN"/>
    <property type="match status" value="1"/>
</dbReference>